<dbReference type="ExpressionAtlas" id="A0A3Q0KQ97">
    <property type="expression patterns" value="baseline"/>
</dbReference>
<dbReference type="GO" id="GO:0045893">
    <property type="term" value="P:positive regulation of DNA-templated transcription"/>
    <property type="evidence" value="ECO:0007669"/>
    <property type="project" value="TreeGrafter"/>
</dbReference>
<dbReference type="GO" id="GO:0003682">
    <property type="term" value="F:chromatin binding"/>
    <property type="evidence" value="ECO:0007669"/>
    <property type="project" value="TreeGrafter"/>
</dbReference>
<dbReference type="InterPro" id="IPR055129">
    <property type="entry name" value="YEATS_dom"/>
</dbReference>
<dbReference type="PANTHER" id="PTHR47827">
    <property type="entry name" value="AHD DOMAIN-CONTAINING PROTEIN"/>
    <property type="match status" value="1"/>
</dbReference>
<dbReference type="PANTHER" id="PTHR47827:SF3">
    <property type="entry name" value="AF-9 ANC1 HOMOLOGY DOMAIN-CONTAINING PROTEIN"/>
    <property type="match status" value="1"/>
</dbReference>
<feature type="region of interest" description="Disordered" evidence="3">
    <location>
        <begin position="278"/>
        <end position="335"/>
    </location>
</feature>
<feature type="compositionally biased region" description="Low complexity" evidence="3">
    <location>
        <begin position="393"/>
        <end position="406"/>
    </location>
</feature>
<keyword evidence="1 2" id="KW-0539">Nucleus</keyword>
<feature type="region of interest" description="Disordered" evidence="3">
    <location>
        <begin position="1262"/>
        <end position="1289"/>
    </location>
</feature>
<keyword evidence="5" id="KW-1185">Reference proteome</keyword>
<dbReference type="GO" id="GO:0008023">
    <property type="term" value="C:transcription elongation factor complex"/>
    <property type="evidence" value="ECO:0007669"/>
    <property type="project" value="TreeGrafter"/>
</dbReference>
<dbReference type="Proteomes" id="UP000008854">
    <property type="component" value="Unassembled WGS sequence"/>
</dbReference>
<comment type="subcellular location">
    <subcellularLocation>
        <location evidence="2">Nucleus</location>
    </subcellularLocation>
</comment>
<feature type="region of interest" description="Disordered" evidence="3">
    <location>
        <begin position="1173"/>
        <end position="1194"/>
    </location>
</feature>
<dbReference type="WBParaSite" id="Smp_153560.1">
    <property type="protein sequence ID" value="Smp_153560.1"/>
    <property type="gene ID" value="Smp_153560"/>
</dbReference>
<feature type="compositionally biased region" description="Polar residues" evidence="3">
    <location>
        <begin position="369"/>
        <end position="384"/>
    </location>
</feature>
<evidence type="ECO:0000313" key="6">
    <source>
        <dbReference type="WBParaSite" id="Smp_153560.1"/>
    </source>
</evidence>
<dbReference type="STRING" id="6183.A0A3Q0KQ97"/>
<feature type="compositionally biased region" description="Polar residues" evidence="3">
    <location>
        <begin position="506"/>
        <end position="535"/>
    </location>
</feature>
<feature type="compositionally biased region" description="Polar residues" evidence="3">
    <location>
        <begin position="823"/>
        <end position="846"/>
    </location>
</feature>
<evidence type="ECO:0000256" key="2">
    <source>
        <dbReference type="PROSITE-ProRule" id="PRU00376"/>
    </source>
</evidence>
<feature type="compositionally biased region" description="Polar residues" evidence="3">
    <location>
        <begin position="434"/>
        <end position="444"/>
    </location>
</feature>
<feature type="compositionally biased region" description="Low complexity" evidence="3">
    <location>
        <begin position="862"/>
        <end position="880"/>
    </location>
</feature>
<dbReference type="PROSITE" id="PS51037">
    <property type="entry name" value="YEATS"/>
    <property type="match status" value="1"/>
</dbReference>
<protein>
    <submittedName>
        <fullName evidence="6">Putative ring finger protein B (Protein rngB)</fullName>
    </submittedName>
</protein>
<feature type="compositionally biased region" description="Low complexity" evidence="3">
    <location>
        <begin position="310"/>
        <end position="322"/>
    </location>
</feature>
<evidence type="ECO:0000256" key="1">
    <source>
        <dbReference type="ARBA" id="ARBA00023242"/>
    </source>
</evidence>
<feature type="compositionally biased region" description="Polar residues" evidence="3">
    <location>
        <begin position="1091"/>
        <end position="1105"/>
    </location>
</feature>
<feature type="compositionally biased region" description="Basic and acidic residues" evidence="3">
    <location>
        <begin position="902"/>
        <end position="925"/>
    </location>
</feature>
<dbReference type="InterPro" id="IPR052790">
    <property type="entry name" value="YEATS_domain"/>
</dbReference>
<reference evidence="6" key="2">
    <citation type="submission" date="2018-12" db="UniProtKB">
        <authorList>
            <consortium name="WormBaseParasite"/>
        </authorList>
    </citation>
    <scope>IDENTIFICATION</scope>
    <source>
        <strain evidence="6">Puerto Rican</strain>
    </source>
</reference>
<evidence type="ECO:0000256" key="3">
    <source>
        <dbReference type="SAM" id="MobiDB-lite"/>
    </source>
</evidence>
<evidence type="ECO:0000313" key="5">
    <source>
        <dbReference type="Proteomes" id="UP000008854"/>
    </source>
</evidence>
<feature type="compositionally biased region" description="Basic residues" evidence="3">
    <location>
        <begin position="848"/>
        <end position="858"/>
    </location>
</feature>
<organism evidence="5 6">
    <name type="scientific">Schistosoma mansoni</name>
    <name type="common">Blood fluke</name>
    <dbReference type="NCBI Taxonomy" id="6183"/>
    <lineage>
        <taxon>Eukaryota</taxon>
        <taxon>Metazoa</taxon>
        <taxon>Spiralia</taxon>
        <taxon>Lophotrochozoa</taxon>
        <taxon>Platyhelminthes</taxon>
        <taxon>Trematoda</taxon>
        <taxon>Digenea</taxon>
        <taxon>Strigeidida</taxon>
        <taxon>Schistosomatoidea</taxon>
        <taxon>Schistosomatidae</taxon>
        <taxon>Schistosoma</taxon>
    </lineage>
</organism>
<feature type="compositionally biased region" description="Low complexity" evidence="3">
    <location>
        <begin position="1178"/>
        <end position="1191"/>
    </location>
</feature>
<accession>A0A3Q0KQ97</accession>
<dbReference type="Gene3D" id="2.60.40.1970">
    <property type="entry name" value="YEATS domain"/>
    <property type="match status" value="1"/>
</dbReference>
<dbReference type="AlphaFoldDB" id="A0A3Q0KQ97"/>
<feature type="domain" description="YEATS" evidence="4">
    <location>
        <begin position="1"/>
        <end position="174"/>
    </location>
</feature>
<dbReference type="Pfam" id="PF03366">
    <property type="entry name" value="YEATS"/>
    <property type="match status" value="1"/>
</dbReference>
<feature type="compositionally biased region" description="Polar residues" evidence="3">
    <location>
        <begin position="480"/>
        <end position="493"/>
    </location>
</feature>
<sequence>MEILFVFKVGHSVQRKPKPVNGRTHHWRCYVDSWNPRYPLSAFVKKVTFKLHNTFENPRQVVRQAPFAIEEDGFGTFQLQIEVAFLDCVTTFYYDLTLFDQNALHTYRTIQMDPAPEDWSKLIQLGGIAIPRTSTQSTVHEIVQTIQSYSDLESLHPFSFYPELEPTAKSVSKDKSTVHTNQIKAQNYQESDVYTNPKVLDYSSNYQTLHHEESFRKSPEKHNFLMDSNVRHSLPVSSSSSSDRLMINQHLPQKHKKKLQLLHEAQLLLEKAQQSRNWAPVISPPPPPVQPLITGTINSPEDSHIPSPNPSTWSSQLSPSRSSPHDPTDVLNHHQHHLSYENQKSPVAQFHGEPVVDPPFNRSPRSDSTRLVSTIGSSQDSSGPKQRIVLKLSRSSCGSQLSVSSSQPLEDESIERSERKKRKKESKKERRSKNLGSSPTKHSFESYNTTVVTTTTTTTNTTTVNILDKDIINTVANKSKQSVQIFPSETSPSLCKRNSPKKYSSHDTYSNDSSPELTYNSRKSTLNKNPKISSDNNNNNNLKTFVDTDEHDDLLKYNQRNSSKYSNQQCYQQYSSVNNTRQDTNDTYTSDIDSLSDSISRSTHSHLLLIDQKEDDYHDGSGRETPVVDYFGDEFQQQHSQKDQQHSNAFSSSTIRSSLIVRNVKYSDEMSINNQNLIQSIINNDASSNNRLDDSEEPLTHSVIVNTNRELYEEDFNDFTSSKNCSAYEHSNDQDDMKRNKFNINETQLSLFHQNKQYNNKNNNLDEKTKLKQSNNKLKHKNSSNSSIKLSSHKGKNQLDFERSTDSTIRVPPPVKQFKVSDHSNSIDNNCQSKSFSNVESHSANVYNKKKPGAKKFKSHDSSSSSSSPSSSSSTTSSSSKRLNIPAVNHATLYENSPTIHKTKDNESKNMGKFKTIEKSSEQRQHSSNKMLPSDHEISKSMPVSGTHKYASKVVYPTENNKQNNNEQLIMREQSNRGSSNSSTSFNKVSNNSNNIAASTVSRNDKDFINTELSSLSSDSPCDSSSSSVTPPMLSDETFHLINVNEFEFDESRNGTVNNLKSSVIRPVVTSASLLSVRGSEPVVVQEKSDTNPTSKVISSDNNSNKLERCINPDHQVTSANVENDNSESTKPSDYNLEVLFDRLIRLREPHLAIRMSEILLYYISAKSLDPSERKNKSNLSLSNNNNNSSNFSKGVKVIHDNPKLIAFDLRKLPNSCIEKLTALIKEDEDIFRKHNLTTLSKSNDVKSSICNARRSVLTEDAGRNDNFHNPDRRYECSDHRDSSGSGDL</sequence>
<evidence type="ECO:0000259" key="4">
    <source>
        <dbReference type="PROSITE" id="PS51037"/>
    </source>
</evidence>
<feature type="region of interest" description="Disordered" evidence="3">
    <location>
        <begin position="480"/>
        <end position="547"/>
    </location>
</feature>
<feature type="region of interest" description="Disordered" evidence="3">
    <location>
        <begin position="773"/>
        <end position="945"/>
    </location>
</feature>
<feature type="region of interest" description="Disordered" evidence="3">
    <location>
        <begin position="350"/>
        <end position="444"/>
    </location>
</feature>
<feature type="compositionally biased region" description="Basic and acidic residues" evidence="3">
    <location>
        <begin position="1262"/>
        <end position="1283"/>
    </location>
</feature>
<reference evidence="5" key="1">
    <citation type="journal article" date="2012" name="PLoS Negl. Trop. Dis.">
        <title>A systematically improved high quality genome and transcriptome of the human blood fluke Schistosoma mansoni.</title>
        <authorList>
            <person name="Protasio A.V."/>
            <person name="Tsai I.J."/>
            <person name="Babbage A."/>
            <person name="Nichol S."/>
            <person name="Hunt M."/>
            <person name="Aslett M.A."/>
            <person name="De Silva N."/>
            <person name="Velarde G.S."/>
            <person name="Anderson T.J."/>
            <person name="Clark R.C."/>
            <person name="Davidson C."/>
            <person name="Dillon G.P."/>
            <person name="Holroyd N.E."/>
            <person name="LoVerde P.T."/>
            <person name="Lloyd C."/>
            <person name="McQuillan J."/>
            <person name="Oliveira G."/>
            <person name="Otto T.D."/>
            <person name="Parker-Manuel S.J."/>
            <person name="Quail M.A."/>
            <person name="Wilson R.A."/>
            <person name="Zerlotini A."/>
            <person name="Dunne D.W."/>
            <person name="Berriman M."/>
        </authorList>
    </citation>
    <scope>NUCLEOTIDE SEQUENCE [LARGE SCALE GENOMIC DNA]</scope>
    <source>
        <strain evidence="5">Puerto Rican</strain>
    </source>
</reference>
<proteinExistence type="predicted"/>
<dbReference type="InParanoid" id="A0A3Q0KQ97"/>
<feature type="compositionally biased region" description="Basic residues" evidence="3">
    <location>
        <begin position="419"/>
        <end position="433"/>
    </location>
</feature>
<feature type="region of interest" description="Disordered" evidence="3">
    <location>
        <begin position="1085"/>
        <end position="1108"/>
    </location>
</feature>
<name>A0A3Q0KQ97_SCHMA</name>
<dbReference type="InterPro" id="IPR038704">
    <property type="entry name" value="YEAST_sf"/>
</dbReference>
<feature type="compositionally biased region" description="Basic and acidic residues" evidence="3">
    <location>
        <begin position="323"/>
        <end position="332"/>
    </location>
</feature>